<dbReference type="GO" id="GO:0044183">
    <property type="term" value="F:protein folding chaperone"/>
    <property type="evidence" value="ECO:0007669"/>
    <property type="project" value="InterPro"/>
</dbReference>
<dbReference type="PANTHER" id="PTHR28038">
    <property type="entry name" value="ADL329WP"/>
    <property type="match status" value="1"/>
</dbReference>
<evidence type="ECO:0000313" key="5">
    <source>
        <dbReference type="EMBL" id="QBZ65890.1"/>
    </source>
</evidence>
<keyword evidence="4" id="KW-0472">Membrane</keyword>
<dbReference type="PANTHER" id="PTHR28038:SF1">
    <property type="entry name" value="ADL329WP"/>
    <property type="match status" value="1"/>
</dbReference>
<evidence type="ECO:0000313" key="6">
    <source>
        <dbReference type="Proteomes" id="UP000294847"/>
    </source>
</evidence>
<evidence type="ECO:0000256" key="4">
    <source>
        <dbReference type="ARBA" id="ARBA00023136"/>
    </source>
</evidence>
<name>A0A4P7NTX7_PYROR</name>
<comment type="subcellular location">
    <subcellularLocation>
        <location evidence="1">Membrane</location>
    </subcellularLocation>
</comment>
<dbReference type="InterPro" id="IPR005351">
    <property type="entry name" value="ASTER"/>
</dbReference>
<evidence type="ECO:0000256" key="1">
    <source>
        <dbReference type="ARBA" id="ARBA00004370"/>
    </source>
</evidence>
<dbReference type="EMBL" id="CP034210">
    <property type="protein sequence ID" value="QBZ65890.1"/>
    <property type="molecule type" value="Genomic_DNA"/>
</dbReference>
<sequence length="118" mass="12560">MATKKDMRRPDLIVPYQAPAPKADGADIQSTLSSTLPMAAIFMRNRFIGWAAVVFSLQSWLGESEESKNNSATPGYFGVGMSLMSLVVCYLPMFLPPQAGGLNRGATGTDAPPPVPPS</sequence>
<protein>
    <submittedName>
        <fullName evidence="5">Uncharacterized protein</fullName>
    </submittedName>
</protein>
<evidence type="ECO:0000256" key="2">
    <source>
        <dbReference type="ARBA" id="ARBA00022692"/>
    </source>
</evidence>
<dbReference type="GO" id="GO:0005789">
    <property type="term" value="C:endoplasmic reticulum membrane"/>
    <property type="evidence" value="ECO:0007669"/>
    <property type="project" value="InterPro"/>
</dbReference>
<dbReference type="Proteomes" id="UP000294847">
    <property type="component" value="Chromosome 7"/>
</dbReference>
<organism evidence="5 6">
    <name type="scientific">Pyricularia oryzae</name>
    <name type="common">Rice blast fungus</name>
    <name type="synonym">Magnaporthe oryzae</name>
    <dbReference type="NCBI Taxonomy" id="318829"/>
    <lineage>
        <taxon>Eukaryota</taxon>
        <taxon>Fungi</taxon>
        <taxon>Dikarya</taxon>
        <taxon>Ascomycota</taxon>
        <taxon>Pezizomycotina</taxon>
        <taxon>Sordariomycetes</taxon>
        <taxon>Sordariomycetidae</taxon>
        <taxon>Magnaporthales</taxon>
        <taxon>Pyriculariaceae</taxon>
        <taxon>Pyricularia</taxon>
    </lineage>
</organism>
<dbReference type="VEuPathDB" id="FungiDB:M_BR32_EuGene_00057061"/>
<keyword evidence="2" id="KW-0812">Transmembrane</keyword>
<dbReference type="Pfam" id="PF03669">
    <property type="entry name" value="ASTER"/>
    <property type="match status" value="1"/>
</dbReference>
<dbReference type="OMA" id="RNKFIGW"/>
<evidence type="ECO:0000256" key="3">
    <source>
        <dbReference type="ARBA" id="ARBA00022989"/>
    </source>
</evidence>
<reference evidence="5 6" key="1">
    <citation type="journal article" date="2019" name="Mol. Biol. Evol.">
        <title>Blast fungal genomes show frequent chromosomal changes, gene gains and losses, and effector gene turnover.</title>
        <authorList>
            <person name="Gomez Luciano L.B."/>
            <person name="Jason Tsai I."/>
            <person name="Chuma I."/>
            <person name="Tosa Y."/>
            <person name="Chen Y.H."/>
            <person name="Li J.Y."/>
            <person name="Li M.Y."/>
            <person name="Jade Lu M.Y."/>
            <person name="Nakayashiki H."/>
            <person name="Li W.H."/>
        </authorList>
    </citation>
    <scope>NUCLEOTIDE SEQUENCE [LARGE SCALE GENOMIC DNA]</scope>
    <source>
        <strain evidence="5">MZ5-1-6</strain>
    </source>
</reference>
<dbReference type="SMR" id="A0A4P7NTX7"/>
<keyword evidence="3" id="KW-1133">Transmembrane helix</keyword>
<proteinExistence type="predicted"/>
<dbReference type="GO" id="GO:0045048">
    <property type="term" value="P:protein insertion into ER membrane"/>
    <property type="evidence" value="ECO:0007669"/>
    <property type="project" value="InterPro"/>
</dbReference>
<accession>A0A4P7NTX7</accession>
<gene>
    <name evidence="5" type="ORF">PoMZ_12857</name>
</gene>
<dbReference type="AlphaFoldDB" id="A0A4P7NTX7"/>